<dbReference type="Pfam" id="PF02875">
    <property type="entry name" value="Mur_ligase_C"/>
    <property type="match status" value="1"/>
</dbReference>
<dbReference type="InterPro" id="IPR004101">
    <property type="entry name" value="Mur_ligase_C"/>
</dbReference>
<dbReference type="InterPro" id="IPR005762">
    <property type="entry name" value="MurD"/>
</dbReference>
<dbReference type="SUPFAM" id="SSF53244">
    <property type="entry name" value="MurD-like peptide ligases, peptide-binding domain"/>
    <property type="match status" value="1"/>
</dbReference>
<sequence>MSALPDNKTVNNLVVGLGRTGFSVARHLLARGESVSVVDSRSQPPLLERLRAELPAAVWLGDLPEAFSPEFQRVVVSPGVPGNTPLLARAREAGAEVLGDVELFARQVQAPVIGVTGSNGKSTVVSLLGHLAADADTRVVVGGNLGPPVLDLLEQKADLFVLELSSFQLESTNDLNADVGLVLNVVADHLDRYSGMDDYVAAKARLVAQSRVAVLNRDDQRVRAMAENAEQCIFFTEREPGPGEFGLRQVGQAEWFARGDELLAPISQLPLAGRHNALNVLAALACLEAMGRPLEPVLDRLPSFRGLAHRMQRVASDDGICWINDSKATNLGATQAALAGLQTPVILIAGGQGKQQDFTELAPTLRDSVRALVLLGEAQEEIAAVVPSDLPIHRVGDMEAAVACARALAQEGETVLLSPACASFDQFAGFEERGRAFIAAVQAGEGGP</sequence>
<evidence type="ECO:0000256" key="7">
    <source>
        <dbReference type="HAMAP-Rule" id="MF_00639"/>
    </source>
</evidence>
<evidence type="ECO:0000313" key="12">
    <source>
        <dbReference type="Proteomes" id="UP001523550"/>
    </source>
</evidence>
<dbReference type="SUPFAM" id="SSF51984">
    <property type="entry name" value="MurCD N-terminal domain"/>
    <property type="match status" value="1"/>
</dbReference>
<dbReference type="EMBL" id="JALJYF010000001">
    <property type="protein sequence ID" value="MCP1726104.1"/>
    <property type="molecule type" value="Genomic_DNA"/>
</dbReference>
<evidence type="ECO:0000256" key="8">
    <source>
        <dbReference type="RuleBase" id="RU003664"/>
    </source>
</evidence>
<keyword evidence="7 8" id="KW-0573">Peptidoglycan synthesis</keyword>
<dbReference type="HAMAP" id="MF_00639">
    <property type="entry name" value="MurD"/>
    <property type="match status" value="1"/>
</dbReference>
<dbReference type="InterPro" id="IPR036565">
    <property type="entry name" value="Mur-like_cat_sf"/>
</dbReference>
<dbReference type="GO" id="GO:0008764">
    <property type="term" value="F:UDP-N-acetylmuramoylalanine-D-glutamate ligase activity"/>
    <property type="evidence" value="ECO:0007669"/>
    <property type="project" value="UniProtKB-EC"/>
</dbReference>
<keyword evidence="3 7" id="KW-0963">Cytoplasm</keyword>
<dbReference type="Gene3D" id="3.40.50.720">
    <property type="entry name" value="NAD(P)-binding Rossmann-like Domain"/>
    <property type="match status" value="1"/>
</dbReference>
<comment type="pathway">
    <text evidence="2 7 8">Cell wall biogenesis; peptidoglycan biosynthesis.</text>
</comment>
<keyword evidence="7 8" id="KW-0133">Cell shape</keyword>
<evidence type="ECO:0000256" key="6">
    <source>
        <dbReference type="ARBA" id="ARBA00022840"/>
    </source>
</evidence>
<dbReference type="RefSeq" id="WP_253443845.1">
    <property type="nucleotide sequence ID" value="NZ_JALJYF010000001.1"/>
</dbReference>
<keyword evidence="12" id="KW-1185">Reference proteome</keyword>
<keyword evidence="7 8" id="KW-0132">Cell division</keyword>
<dbReference type="NCBIfam" id="TIGR01087">
    <property type="entry name" value="murD"/>
    <property type="match status" value="1"/>
</dbReference>
<dbReference type="PANTHER" id="PTHR43692">
    <property type="entry name" value="UDP-N-ACETYLMURAMOYLALANINE--D-GLUTAMATE LIGASE"/>
    <property type="match status" value="1"/>
</dbReference>
<dbReference type="EC" id="6.3.2.9" evidence="7 8"/>
<keyword evidence="4 7" id="KW-0436">Ligase</keyword>
<evidence type="ECO:0000256" key="3">
    <source>
        <dbReference type="ARBA" id="ARBA00022490"/>
    </source>
</evidence>
<comment type="catalytic activity">
    <reaction evidence="7 8">
        <text>UDP-N-acetyl-alpha-D-muramoyl-L-alanine + D-glutamate + ATP = UDP-N-acetyl-alpha-D-muramoyl-L-alanyl-D-glutamate + ADP + phosphate + H(+)</text>
        <dbReference type="Rhea" id="RHEA:16429"/>
        <dbReference type="ChEBI" id="CHEBI:15378"/>
        <dbReference type="ChEBI" id="CHEBI:29986"/>
        <dbReference type="ChEBI" id="CHEBI:30616"/>
        <dbReference type="ChEBI" id="CHEBI:43474"/>
        <dbReference type="ChEBI" id="CHEBI:83898"/>
        <dbReference type="ChEBI" id="CHEBI:83900"/>
        <dbReference type="ChEBI" id="CHEBI:456216"/>
        <dbReference type="EC" id="6.3.2.9"/>
    </reaction>
</comment>
<dbReference type="PANTHER" id="PTHR43692:SF1">
    <property type="entry name" value="UDP-N-ACETYLMURAMOYLALANINE--D-GLUTAMATE LIGASE"/>
    <property type="match status" value="1"/>
</dbReference>
<feature type="binding site" evidence="7">
    <location>
        <begin position="117"/>
        <end position="123"/>
    </location>
    <ligand>
        <name>ATP</name>
        <dbReference type="ChEBI" id="CHEBI:30616"/>
    </ligand>
</feature>
<protein>
    <recommendedName>
        <fullName evidence="7 8">UDP-N-acetylmuramoylalanine--D-glutamate ligase</fullName>
        <ecNumber evidence="7 8">6.3.2.9</ecNumber>
    </recommendedName>
    <alternativeName>
        <fullName evidence="7">D-glutamic acid-adding enzyme</fullName>
    </alternativeName>
    <alternativeName>
        <fullName evidence="7">UDP-N-acetylmuramoyl-L-alanyl-D-glutamate synthetase</fullName>
    </alternativeName>
</protein>
<dbReference type="InterPro" id="IPR013221">
    <property type="entry name" value="Mur_ligase_cen"/>
</dbReference>
<dbReference type="InterPro" id="IPR036615">
    <property type="entry name" value="Mur_ligase_C_dom_sf"/>
</dbReference>
<keyword evidence="7 8" id="KW-0131">Cell cycle</keyword>
<feature type="domain" description="Mur ligase central" evidence="10">
    <location>
        <begin position="115"/>
        <end position="286"/>
    </location>
</feature>
<keyword evidence="6 7" id="KW-0067">ATP-binding</keyword>
<keyword evidence="5 7" id="KW-0547">Nucleotide-binding</keyword>
<dbReference type="SUPFAM" id="SSF53623">
    <property type="entry name" value="MurD-like peptide ligases, catalytic domain"/>
    <property type="match status" value="1"/>
</dbReference>
<organism evidence="11 12">
    <name type="scientific">Natronospira proteinivora</name>
    <dbReference type="NCBI Taxonomy" id="1807133"/>
    <lineage>
        <taxon>Bacteria</taxon>
        <taxon>Pseudomonadati</taxon>
        <taxon>Pseudomonadota</taxon>
        <taxon>Gammaproteobacteria</taxon>
        <taxon>Natronospirales</taxon>
        <taxon>Natronospiraceae</taxon>
        <taxon>Natronospira</taxon>
    </lineage>
</organism>
<evidence type="ECO:0000256" key="4">
    <source>
        <dbReference type="ARBA" id="ARBA00022598"/>
    </source>
</evidence>
<proteinExistence type="inferred from homology"/>
<gene>
    <name evidence="7" type="primary">murD</name>
    <name evidence="11" type="ORF">J2T60_000069</name>
</gene>
<dbReference type="Gene3D" id="3.90.190.20">
    <property type="entry name" value="Mur ligase, C-terminal domain"/>
    <property type="match status" value="1"/>
</dbReference>
<dbReference type="Pfam" id="PF08245">
    <property type="entry name" value="Mur_ligase_M"/>
    <property type="match status" value="1"/>
</dbReference>
<evidence type="ECO:0000256" key="5">
    <source>
        <dbReference type="ARBA" id="ARBA00022741"/>
    </source>
</evidence>
<feature type="domain" description="Mur ligase C-terminal" evidence="9">
    <location>
        <begin position="309"/>
        <end position="421"/>
    </location>
</feature>
<comment type="similarity">
    <text evidence="7">Belongs to the MurCDEF family.</text>
</comment>
<evidence type="ECO:0000313" key="11">
    <source>
        <dbReference type="EMBL" id="MCP1726104.1"/>
    </source>
</evidence>
<name>A0ABT1G476_9GAMM</name>
<reference evidence="11 12" key="1">
    <citation type="submission" date="2022-03" db="EMBL/GenBank/DDBJ databases">
        <title>Genomic Encyclopedia of Type Strains, Phase III (KMG-III): the genomes of soil and plant-associated and newly described type strains.</title>
        <authorList>
            <person name="Whitman W."/>
        </authorList>
    </citation>
    <scope>NUCLEOTIDE SEQUENCE [LARGE SCALE GENOMIC DNA]</scope>
    <source>
        <strain evidence="11 12">BSker1</strain>
    </source>
</reference>
<comment type="caution">
    <text evidence="11">The sequence shown here is derived from an EMBL/GenBank/DDBJ whole genome shotgun (WGS) entry which is preliminary data.</text>
</comment>
<dbReference type="Gene3D" id="3.40.1190.10">
    <property type="entry name" value="Mur-like, catalytic domain"/>
    <property type="match status" value="1"/>
</dbReference>
<dbReference type="Pfam" id="PF21799">
    <property type="entry name" value="MurD-like_N"/>
    <property type="match status" value="1"/>
</dbReference>
<keyword evidence="7 8" id="KW-0961">Cell wall biogenesis/degradation</keyword>
<dbReference type="Proteomes" id="UP001523550">
    <property type="component" value="Unassembled WGS sequence"/>
</dbReference>
<evidence type="ECO:0000256" key="1">
    <source>
        <dbReference type="ARBA" id="ARBA00004496"/>
    </source>
</evidence>
<comment type="function">
    <text evidence="7 8">Cell wall formation. Catalyzes the addition of glutamate to the nucleotide precursor UDP-N-acetylmuramoyl-L-alanine (UMA).</text>
</comment>
<evidence type="ECO:0000259" key="9">
    <source>
        <dbReference type="Pfam" id="PF02875"/>
    </source>
</evidence>
<comment type="subcellular location">
    <subcellularLocation>
        <location evidence="1 7 8">Cytoplasm</location>
    </subcellularLocation>
</comment>
<evidence type="ECO:0000256" key="2">
    <source>
        <dbReference type="ARBA" id="ARBA00004752"/>
    </source>
</evidence>
<evidence type="ECO:0000259" key="10">
    <source>
        <dbReference type="Pfam" id="PF08245"/>
    </source>
</evidence>
<accession>A0ABT1G476</accession>